<proteinExistence type="predicted"/>
<reference evidence="1" key="1">
    <citation type="submission" date="2019-12" db="EMBL/GenBank/DDBJ databases">
        <title>Genome sequencing and annotation of Brassica cretica.</title>
        <authorList>
            <person name="Studholme D.J."/>
            <person name="Sarris P.F."/>
        </authorList>
    </citation>
    <scope>NUCLEOTIDE SEQUENCE</scope>
    <source>
        <strain evidence="1">PFS-102/07</strain>
        <tissue evidence="1">Leaf</tissue>
    </source>
</reference>
<protein>
    <submittedName>
        <fullName evidence="1">Uncharacterized protein</fullName>
    </submittedName>
</protein>
<evidence type="ECO:0000313" key="1">
    <source>
        <dbReference type="EMBL" id="KAF2586963.1"/>
    </source>
</evidence>
<organism evidence="1">
    <name type="scientific">Brassica cretica</name>
    <name type="common">Mustard</name>
    <dbReference type="NCBI Taxonomy" id="69181"/>
    <lineage>
        <taxon>Eukaryota</taxon>
        <taxon>Viridiplantae</taxon>
        <taxon>Streptophyta</taxon>
        <taxon>Embryophyta</taxon>
        <taxon>Tracheophyta</taxon>
        <taxon>Spermatophyta</taxon>
        <taxon>Magnoliopsida</taxon>
        <taxon>eudicotyledons</taxon>
        <taxon>Gunneridae</taxon>
        <taxon>Pentapetalae</taxon>
        <taxon>rosids</taxon>
        <taxon>malvids</taxon>
        <taxon>Brassicales</taxon>
        <taxon>Brassicaceae</taxon>
        <taxon>Brassiceae</taxon>
        <taxon>Brassica</taxon>
    </lineage>
</organism>
<gene>
    <name evidence="1" type="ORF">F2Q70_00034707</name>
</gene>
<dbReference type="AlphaFoldDB" id="A0A8S9K009"/>
<dbReference type="EMBL" id="QGKY02000246">
    <property type="protein sequence ID" value="KAF2586963.1"/>
    <property type="molecule type" value="Genomic_DNA"/>
</dbReference>
<name>A0A8S9K009_BRACR</name>
<accession>A0A8S9K009</accession>
<sequence length="53" mass="5978">MAYGVTNSSDHTWKLAGILPRKLVGKYRGLSDEPFHYFIDKKNSGAQELPVKL</sequence>
<comment type="caution">
    <text evidence="1">The sequence shown here is derived from an EMBL/GenBank/DDBJ whole genome shotgun (WGS) entry which is preliminary data.</text>
</comment>